<evidence type="ECO:0000256" key="3">
    <source>
        <dbReference type="ARBA" id="ARBA00048461"/>
    </source>
</evidence>
<feature type="domain" description="Fungal lipase-type" evidence="4">
    <location>
        <begin position="184"/>
        <end position="340"/>
    </location>
</feature>
<comment type="similarity">
    <text evidence="1">Belongs to the AB hydrolase superfamily. Lipase family. Class 3 subfamily.</text>
</comment>
<evidence type="ECO:0000259" key="4">
    <source>
        <dbReference type="Pfam" id="PF01764"/>
    </source>
</evidence>
<protein>
    <submittedName>
        <fullName evidence="5">Lipase class 3</fullName>
    </submittedName>
</protein>
<evidence type="ECO:0000256" key="1">
    <source>
        <dbReference type="ARBA" id="ARBA00043996"/>
    </source>
</evidence>
<comment type="catalytic activity">
    <reaction evidence="2">
        <text>a diacylglycerol + H2O = a monoacylglycerol + a fatty acid + H(+)</text>
        <dbReference type="Rhea" id="RHEA:32731"/>
        <dbReference type="ChEBI" id="CHEBI:15377"/>
        <dbReference type="ChEBI" id="CHEBI:15378"/>
        <dbReference type="ChEBI" id="CHEBI:17408"/>
        <dbReference type="ChEBI" id="CHEBI:18035"/>
        <dbReference type="ChEBI" id="CHEBI:28868"/>
    </reaction>
</comment>
<dbReference type="AlphaFoldDB" id="A0A8H5U8K1"/>
<dbReference type="InterPro" id="IPR051218">
    <property type="entry name" value="Sec_MonoDiacylglyc_Lipase"/>
</dbReference>
<accession>A0A8H5U8K1</accession>
<comment type="catalytic activity">
    <reaction evidence="3">
        <text>a monoacylglycerol + H2O = glycerol + a fatty acid + H(+)</text>
        <dbReference type="Rhea" id="RHEA:15245"/>
        <dbReference type="ChEBI" id="CHEBI:15377"/>
        <dbReference type="ChEBI" id="CHEBI:15378"/>
        <dbReference type="ChEBI" id="CHEBI:17408"/>
        <dbReference type="ChEBI" id="CHEBI:17754"/>
        <dbReference type="ChEBI" id="CHEBI:28868"/>
    </reaction>
</comment>
<evidence type="ECO:0000313" key="5">
    <source>
        <dbReference type="EMBL" id="KAF5684686.1"/>
    </source>
</evidence>
<evidence type="ECO:0000256" key="2">
    <source>
        <dbReference type="ARBA" id="ARBA00047591"/>
    </source>
</evidence>
<dbReference type="Proteomes" id="UP000562682">
    <property type="component" value="Unassembled WGS sequence"/>
</dbReference>
<dbReference type="Gene3D" id="3.40.50.1820">
    <property type="entry name" value="alpha/beta hydrolase"/>
    <property type="match status" value="1"/>
</dbReference>
<reference evidence="5 6" key="1">
    <citation type="submission" date="2020-05" db="EMBL/GenBank/DDBJ databases">
        <title>Identification and distribution of gene clusters putatively required for synthesis of sphingolipid metabolism inhibitors in phylogenetically diverse species of the filamentous fungus Fusarium.</title>
        <authorList>
            <person name="Kim H.-S."/>
            <person name="Busman M."/>
            <person name="Brown D.W."/>
            <person name="Divon H."/>
            <person name="Uhlig S."/>
            <person name="Proctor R.H."/>
        </authorList>
    </citation>
    <scope>NUCLEOTIDE SEQUENCE [LARGE SCALE GENOMIC DNA]</scope>
    <source>
        <strain evidence="5 6">NRRL 25311</strain>
    </source>
</reference>
<dbReference type="SUPFAM" id="SSF53474">
    <property type="entry name" value="alpha/beta-Hydrolases"/>
    <property type="match status" value="1"/>
</dbReference>
<dbReference type="GO" id="GO:0006629">
    <property type="term" value="P:lipid metabolic process"/>
    <property type="evidence" value="ECO:0007669"/>
    <property type="project" value="InterPro"/>
</dbReference>
<dbReference type="EMBL" id="JAAOAK010000176">
    <property type="protein sequence ID" value="KAF5684686.1"/>
    <property type="molecule type" value="Genomic_DNA"/>
</dbReference>
<dbReference type="InterPro" id="IPR029058">
    <property type="entry name" value="AB_hydrolase_fold"/>
</dbReference>
<proteinExistence type="inferred from homology"/>
<dbReference type="Pfam" id="PF01764">
    <property type="entry name" value="Lipase_3"/>
    <property type="match status" value="1"/>
</dbReference>
<dbReference type="CDD" id="cd00519">
    <property type="entry name" value="Lipase_3"/>
    <property type="match status" value="1"/>
</dbReference>
<sequence length="416" mass="46660">MTSPNQDLGASRESFARENLERLSCFDPPSPADGQPDTVAAQCSISLLVLKKWSKKNMSSIDTAMKAGVFGAKNPIQWTNAFLPFMESVAVYLRDWGLVLEAWRAIRSYKLEGTKDSMRYQQIVNIHNKAYEQIYKLAHEWNMHYVHICDLVSESPEGKPYWDGPFCGAFVPNDREAKSPFIGLAFKGTNPFRLKEVAVDYNYQLIRASEALGNQEVSEGVFTGLFGKFESRNTSAFDHTCEKLDELVLLFRDAPARPRVHVTGHSLGGSYSQLCYAGLLTAITPAFPEHATIGDQYTFGAPRIGSQDWARYNIKLVDGADGLTWRIVNNKDIVPQVPPTSLKLDQLNFRHVGNGVRIFIDNIPQDIPDETEEPNPPVYNVGSIKKLIRAVLDGKDHLPNLYYEALVYAIEHAKSK</sequence>
<name>A0A8H5U8K1_9HYPO</name>
<organism evidence="5 6">
    <name type="scientific">Fusarium denticulatum</name>
    <dbReference type="NCBI Taxonomy" id="48507"/>
    <lineage>
        <taxon>Eukaryota</taxon>
        <taxon>Fungi</taxon>
        <taxon>Dikarya</taxon>
        <taxon>Ascomycota</taxon>
        <taxon>Pezizomycotina</taxon>
        <taxon>Sordariomycetes</taxon>
        <taxon>Hypocreomycetidae</taxon>
        <taxon>Hypocreales</taxon>
        <taxon>Nectriaceae</taxon>
        <taxon>Fusarium</taxon>
        <taxon>Fusarium fujikuroi species complex</taxon>
    </lineage>
</organism>
<gene>
    <name evidence="5" type="ORF">FDENT_6613</name>
</gene>
<dbReference type="PANTHER" id="PTHR45856:SF24">
    <property type="entry name" value="FUNGAL LIPASE-LIKE DOMAIN-CONTAINING PROTEIN"/>
    <property type="match status" value="1"/>
</dbReference>
<dbReference type="PANTHER" id="PTHR45856">
    <property type="entry name" value="ALPHA/BETA-HYDROLASES SUPERFAMILY PROTEIN"/>
    <property type="match status" value="1"/>
</dbReference>
<keyword evidence="6" id="KW-1185">Reference proteome</keyword>
<evidence type="ECO:0000313" key="6">
    <source>
        <dbReference type="Proteomes" id="UP000562682"/>
    </source>
</evidence>
<comment type="caution">
    <text evidence="5">The sequence shown here is derived from an EMBL/GenBank/DDBJ whole genome shotgun (WGS) entry which is preliminary data.</text>
</comment>
<dbReference type="InterPro" id="IPR002921">
    <property type="entry name" value="Fungal_lipase-type"/>
</dbReference>